<comment type="similarity">
    <text evidence="1">Belongs to the complex I 24 kDa subunit family.</text>
</comment>
<dbReference type="SUPFAM" id="SSF52833">
    <property type="entry name" value="Thioredoxin-like"/>
    <property type="match status" value="1"/>
</dbReference>
<feature type="binding site" evidence="7">
    <location>
        <position position="121"/>
    </location>
    <ligand>
        <name>[2Fe-2S] cluster</name>
        <dbReference type="ChEBI" id="CHEBI:190135"/>
    </ligand>
</feature>
<evidence type="ECO:0000256" key="5">
    <source>
        <dbReference type="ARBA" id="ARBA00023014"/>
    </source>
</evidence>
<feature type="binding site" evidence="7">
    <location>
        <position position="81"/>
    </location>
    <ligand>
        <name>[2Fe-2S] cluster</name>
        <dbReference type="ChEBI" id="CHEBI:190135"/>
    </ligand>
</feature>
<comment type="cofactor">
    <cofactor evidence="7">
        <name>[2Fe-2S] cluster</name>
        <dbReference type="ChEBI" id="CHEBI:190135"/>
    </cofactor>
    <text evidence="7">Binds 1 [2Fe-2S] cluster.</text>
</comment>
<keyword evidence="5 7" id="KW-0411">Iron-sulfur</keyword>
<dbReference type="GO" id="GO:0051537">
    <property type="term" value="F:2 iron, 2 sulfur cluster binding"/>
    <property type="evidence" value="ECO:0007669"/>
    <property type="project" value="UniProtKB-KW"/>
</dbReference>
<dbReference type="GO" id="GO:0016491">
    <property type="term" value="F:oxidoreductase activity"/>
    <property type="evidence" value="ECO:0007669"/>
    <property type="project" value="InterPro"/>
</dbReference>
<keyword evidence="9" id="KW-1185">Reference proteome</keyword>
<gene>
    <name evidence="8" type="ORF">RAMLITH_04095</name>
</gene>
<dbReference type="EMBL" id="VTOX01000001">
    <property type="protein sequence ID" value="NKE64991.1"/>
    <property type="molecule type" value="Genomic_DNA"/>
</dbReference>
<dbReference type="Gene3D" id="3.40.30.10">
    <property type="entry name" value="Glutaredoxin"/>
    <property type="match status" value="1"/>
</dbReference>
<comment type="cofactor">
    <cofactor evidence="6">
        <name>[2Fe-2S] cluster</name>
        <dbReference type="ChEBI" id="CHEBI:190135"/>
    </cofactor>
</comment>
<dbReference type="InterPro" id="IPR041921">
    <property type="entry name" value="NuoE_N"/>
</dbReference>
<evidence type="ECO:0000256" key="1">
    <source>
        <dbReference type="ARBA" id="ARBA00010643"/>
    </source>
</evidence>
<evidence type="ECO:0000313" key="8">
    <source>
        <dbReference type="EMBL" id="NKE64991.1"/>
    </source>
</evidence>
<dbReference type="PIRSF" id="PIRSF000216">
    <property type="entry name" value="NADH_DH_24kDa"/>
    <property type="match status" value="1"/>
</dbReference>
<evidence type="ECO:0000256" key="2">
    <source>
        <dbReference type="ARBA" id="ARBA00022714"/>
    </source>
</evidence>
<evidence type="ECO:0000256" key="3">
    <source>
        <dbReference type="ARBA" id="ARBA00022723"/>
    </source>
</evidence>
<evidence type="ECO:0000313" key="9">
    <source>
        <dbReference type="Proteomes" id="UP000521868"/>
    </source>
</evidence>
<comment type="caution">
    <text evidence="8">The sequence shown here is derived from an EMBL/GenBank/DDBJ whole genome shotgun (WGS) entry which is preliminary data.</text>
</comment>
<dbReference type="GO" id="GO:0046872">
    <property type="term" value="F:metal ion binding"/>
    <property type="evidence" value="ECO:0007669"/>
    <property type="project" value="UniProtKB-KW"/>
</dbReference>
<feature type="binding site" evidence="7">
    <location>
        <position position="76"/>
    </location>
    <ligand>
        <name>[2Fe-2S] cluster</name>
        <dbReference type="ChEBI" id="CHEBI:190135"/>
    </ligand>
</feature>
<dbReference type="Proteomes" id="UP000521868">
    <property type="component" value="Unassembled WGS sequence"/>
</dbReference>
<keyword evidence="4 7" id="KW-0408">Iron</keyword>
<dbReference type="AlphaFoldDB" id="A0A7X6I553"/>
<dbReference type="Gene3D" id="1.10.10.1590">
    <property type="entry name" value="NADH-quinone oxidoreductase subunit E"/>
    <property type="match status" value="1"/>
</dbReference>
<accession>A0A7X6I553</accession>
<keyword evidence="2 7" id="KW-0001">2Fe-2S</keyword>
<sequence length="150" mass="16730">MDSAQIDAMLEKHRGQPGDLIHVLMEIQHQNHWLPREVLQQVADALEIPFSRVIRIATLYKTFSLTPKGRNEVHVCNGISCHLRGAKKLMEAVERVTGVKAGETDANWRFSLEAGACLGTCSIGPEIVVNGRHHARMTPAKVEEVLKDYP</sequence>
<name>A0A7X6I553_9BURK</name>
<keyword evidence="3 7" id="KW-0479">Metal-binding</keyword>
<dbReference type="RefSeq" id="WP_168106028.1">
    <property type="nucleotide sequence ID" value="NZ_VTOX01000001.1"/>
</dbReference>
<evidence type="ECO:0000256" key="4">
    <source>
        <dbReference type="ARBA" id="ARBA00023004"/>
    </source>
</evidence>
<dbReference type="InterPro" id="IPR036249">
    <property type="entry name" value="Thioredoxin-like_sf"/>
</dbReference>
<dbReference type="CDD" id="cd03064">
    <property type="entry name" value="TRX_Fd_NuoE"/>
    <property type="match status" value="1"/>
</dbReference>
<dbReference type="InterPro" id="IPR042128">
    <property type="entry name" value="NuoE_dom"/>
</dbReference>
<evidence type="ECO:0000256" key="6">
    <source>
        <dbReference type="ARBA" id="ARBA00034078"/>
    </source>
</evidence>
<organism evidence="8 9">
    <name type="scientific">Ramlibacter lithotrophicus</name>
    <dbReference type="NCBI Taxonomy" id="2606681"/>
    <lineage>
        <taxon>Bacteria</taxon>
        <taxon>Pseudomonadati</taxon>
        <taxon>Pseudomonadota</taxon>
        <taxon>Betaproteobacteria</taxon>
        <taxon>Burkholderiales</taxon>
        <taxon>Comamonadaceae</taxon>
        <taxon>Ramlibacter</taxon>
    </lineage>
</organism>
<dbReference type="PANTHER" id="PTHR43342:SF1">
    <property type="entry name" value="BIFURCATING [FEFE] HYDROGENASE GAMMA SUBUNIT"/>
    <property type="match status" value="1"/>
</dbReference>
<protein>
    <submittedName>
        <fullName evidence="8">NAD(P)H-dependent oxidoreductase subunit E</fullName>
    </submittedName>
</protein>
<reference evidence="8 9" key="1">
    <citation type="journal article" date="2020" name="Nature">
        <title>Bacterial chemolithoautotrophy via manganese oxidation.</title>
        <authorList>
            <person name="Yu H."/>
            <person name="Leadbetter J.R."/>
        </authorList>
    </citation>
    <scope>NUCLEOTIDE SEQUENCE [LARGE SCALE GENOMIC DNA]</scope>
    <source>
        <strain evidence="8 9">RBP-1</strain>
    </source>
</reference>
<proteinExistence type="inferred from homology"/>
<dbReference type="Pfam" id="PF01257">
    <property type="entry name" value="2Fe-2S_thioredx"/>
    <property type="match status" value="1"/>
</dbReference>
<evidence type="ECO:0000256" key="7">
    <source>
        <dbReference type="PIRSR" id="PIRSR000216-1"/>
    </source>
</evidence>
<dbReference type="InterPro" id="IPR028431">
    <property type="entry name" value="NADP_DH_HndA-like"/>
</dbReference>
<dbReference type="InterPro" id="IPR002023">
    <property type="entry name" value="NuoE-like"/>
</dbReference>
<dbReference type="PANTHER" id="PTHR43342">
    <property type="entry name" value="NADH-QUINONE OXIDOREDUCTASE, E SUBUNIT"/>
    <property type="match status" value="1"/>
</dbReference>
<feature type="binding site" evidence="7">
    <location>
        <position position="117"/>
    </location>
    <ligand>
        <name>[2Fe-2S] cluster</name>
        <dbReference type="ChEBI" id="CHEBI:190135"/>
    </ligand>
</feature>